<sequence length="164" mass="18651">MVYRYVWARLRMQKVVYLPMIKRKVKMRITDETQSKLTDNNEGKDGFQPVFIGCSLGQHCDAHQINASQPMIGSLILGFDLAAANSFTQGCSMYDIDRGIRSCSSLFFLVVDRCPLQFALWMSNLTLLCNTHFLPTEIIYLSSKKQCCYPNPRKEEPGSLPNAL</sequence>
<accession>A0A2G4SJV6</accession>
<dbReference type="GeneID" id="35442692"/>
<dbReference type="RefSeq" id="XP_023462740.1">
    <property type="nucleotide sequence ID" value="XM_023611703.1"/>
</dbReference>
<keyword evidence="2" id="KW-1185">Reference proteome</keyword>
<evidence type="ECO:0000313" key="1">
    <source>
        <dbReference type="EMBL" id="PHZ09032.1"/>
    </source>
</evidence>
<reference evidence="1 2" key="1">
    <citation type="journal article" date="2016" name="Proc. Natl. Acad. Sci. U.S.A.">
        <title>Lipid metabolic changes in an early divergent fungus govern the establishment of a mutualistic symbiosis with endobacteria.</title>
        <authorList>
            <person name="Lastovetsky O.A."/>
            <person name="Gaspar M.L."/>
            <person name="Mondo S.J."/>
            <person name="LaButti K.M."/>
            <person name="Sandor L."/>
            <person name="Grigoriev I.V."/>
            <person name="Henry S.A."/>
            <person name="Pawlowska T.E."/>
        </authorList>
    </citation>
    <scope>NUCLEOTIDE SEQUENCE [LARGE SCALE GENOMIC DNA]</scope>
    <source>
        <strain evidence="1 2">ATCC 52813</strain>
    </source>
</reference>
<name>A0A2G4SJV6_RHIZD</name>
<protein>
    <submittedName>
        <fullName evidence="1">Uncharacterized protein</fullName>
    </submittedName>
</protein>
<dbReference type="Proteomes" id="UP000242254">
    <property type="component" value="Unassembled WGS sequence"/>
</dbReference>
<gene>
    <name evidence="1" type="ORF">RHIMIDRAFT_263770</name>
</gene>
<evidence type="ECO:0000313" key="2">
    <source>
        <dbReference type="Proteomes" id="UP000242254"/>
    </source>
</evidence>
<proteinExistence type="predicted"/>
<organism evidence="1 2">
    <name type="scientific">Rhizopus microsporus ATCC 52813</name>
    <dbReference type="NCBI Taxonomy" id="1340429"/>
    <lineage>
        <taxon>Eukaryota</taxon>
        <taxon>Fungi</taxon>
        <taxon>Fungi incertae sedis</taxon>
        <taxon>Mucoromycota</taxon>
        <taxon>Mucoromycotina</taxon>
        <taxon>Mucoromycetes</taxon>
        <taxon>Mucorales</taxon>
        <taxon>Mucorineae</taxon>
        <taxon>Rhizopodaceae</taxon>
        <taxon>Rhizopus</taxon>
    </lineage>
</organism>
<dbReference type="EMBL" id="KZ303860">
    <property type="protein sequence ID" value="PHZ09032.1"/>
    <property type="molecule type" value="Genomic_DNA"/>
</dbReference>
<dbReference type="AlphaFoldDB" id="A0A2G4SJV6"/>